<sequence>MGKQPRNTTGIDAQIQSRLEHLDKARRALLAISPNAAAFLGREFNELAAQKGVQLSEATRRTQCLRCGTVLVSGVTLRAARLITANTAGVASSSPGHHLGKPSDPVMMLHLSRDLELLRAANRSDRQFSELSLRERRRVRSRSLKNVRNKIQYECGLCHAKTAMSGSTSTHAKGVGVRAQQLTRQAGDSQKENLGTQAVPASTKPATPVGMTRAGGGNPLFKKGGPASPRPENNTRNRENLPKSASNVLATPVAKAKLKRLQSPHQSPATRSPAPVSATPPPSLSLLSSSSALSSSAKRRKKKQMSLKALVSADASKQAKSSPNSAGPLSLDDFLSSL</sequence>
<evidence type="ECO:0000313" key="2">
    <source>
        <dbReference type="Proteomes" id="UP001145114"/>
    </source>
</evidence>
<organism evidence="1 2">
    <name type="scientific">Spiromyces aspiralis</name>
    <dbReference type="NCBI Taxonomy" id="68401"/>
    <lineage>
        <taxon>Eukaryota</taxon>
        <taxon>Fungi</taxon>
        <taxon>Fungi incertae sedis</taxon>
        <taxon>Zoopagomycota</taxon>
        <taxon>Kickxellomycotina</taxon>
        <taxon>Kickxellomycetes</taxon>
        <taxon>Kickxellales</taxon>
        <taxon>Kickxellaceae</taxon>
        <taxon>Spiromyces</taxon>
    </lineage>
</organism>
<keyword evidence="2" id="KW-1185">Reference proteome</keyword>
<dbReference type="EMBL" id="JAMZIH010005143">
    <property type="protein sequence ID" value="KAJ1676028.1"/>
    <property type="molecule type" value="Genomic_DNA"/>
</dbReference>
<dbReference type="Proteomes" id="UP001145114">
    <property type="component" value="Unassembled WGS sequence"/>
</dbReference>
<comment type="caution">
    <text evidence="1">The sequence shown here is derived from an EMBL/GenBank/DDBJ whole genome shotgun (WGS) entry which is preliminary data.</text>
</comment>
<name>A0ACC1HLI7_9FUNG</name>
<reference evidence="1" key="1">
    <citation type="submission" date="2022-06" db="EMBL/GenBank/DDBJ databases">
        <title>Phylogenomic reconstructions and comparative analyses of Kickxellomycotina fungi.</title>
        <authorList>
            <person name="Reynolds N.K."/>
            <person name="Stajich J.E."/>
            <person name="Barry K."/>
            <person name="Grigoriev I.V."/>
            <person name="Crous P."/>
            <person name="Smith M.E."/>
        </authorList>
    </citation>
    <scope>NUCLEOTIDE SEQUENCE</scope>
    <source>
        <strain evidence="1">RSA 2271</strain>
    </source>
</reference>
<gene>
    <name evidence="1" type="ORF">EV182_000021</name>
</gene>
<evidence type="ECO:0000313" key="1">
    <source>
        <dbReference type="EMBL" id="KAJ1676028.1"/>
    </source>
</evidence>
<proteinExistence type="predicted"/>
<accession>A0ACC1HLI7</accession>
<protein>
    <submittedName>
        <fullName evidence="1">Uncharacterized protein</fullName>
    </submittedName>
</protein>